<dbReference type="RefSeq" id="YP_009105032.1">
    <property type="nucleotide sequence ID" value="NC_025527.1"/>
</dbReference>
<feature type="transmembrane region" description="Helical" evidence="1">
    <location>
        <begin position="7"/>
        <end position="29"/>
    </location>
</feature>
<dbReference type="AlphaFoldDB" id="A0A097KKJ8"/>
<reference evidence="2" key="1">
    <citation type="journal article" date="2014" name="BMC Evol. Biol.">
        <title>Chloroplast phylogenomic analysis resolves deep-level relationships within the green algal class Trebouxiophyceae.</title>
        <authorList>
            <person name="Lemieux C."/>
            <person name="Otis C."/>
            <person name="Turmel M."/>
        </authorList>
    </citation>
    <scope>NUCLEOTIDE SEQUENCE</scope>
</reference>
<accession>A0A097KKJ8</accession>
<dbReference type="GeneID" id="22158656"/>
<dbReference type="EMBL" id="KM462864">
    <property type="protein sequence ID" value="AIT93709.1"/>
    <property type="molecule type" value="Genomic_DNA"/>
</dbReference>
<keyword evidence="2" id="KW-0934">Plastid</keyword>
<evidence type="ECO:0000256" key="1">
    <source>
        <dbReference type="SAM" id="Phobius"/>
    </source>
</evidence>
<organism evidence="2">
    <name type="scientific">Stichococcus bacillaris</name>
    <dbReference type="NCBI Taxonomy" id="37433"/>
    <lineage>
        <taxon>Eukaryota</taxon>
        <taxon>Viridiplantae</taxon>
        <taxon>Chlorophyta</taxon>
        <taxon>core chlorophytes</taxon>
        <taxon>Trebouxiophyceae</taxon>
        <taxon>Prasiolales</taxon>
        <taxon>Stichococcaceae</taxon>
        <taxon>Stichococcus</taxon>
    </lineage>
</organism>
<keyword evidence="1" id="KW-1133">Transmembrane helix</keyword>
<feature type="transmembrane region" description="Helical" evidence="1">
    <location>
        <begin position="58"/>
        <end position="76"/>
    </location>
</feature>
<gene>
    <name evidence="2" type="primary">ycf47</name>
</gene>
<geneLocation type="chloroplast" evidence="2"/>
<keyword evidence="2" id="KW-0150">Chloroplast</keyword>
<name>A0A097KKJ8_9CHLO</name>
<keyword evidence="1" id="KW-0472">Membrane</keyword>
<keyword evidence="1" id="KW-0812">Transmembrane</keyword>
<sequence length="77" mass="9170">MMYWLKLLVDVIQCVFGTCIIMLIIPQIVKEHNFWIEFVFETRIISYYGDAKKFVDSTTMYSVIAFVVFCIFRSLLQ</sequence>
<evidence type="ECO:0000313" key="2">
    <source>
        <dbReference type="EMBL" id="AIT93709.1"/>
    </source>
</evidence>
<protein>
    <submittedName>
        <fullName evidence="2">Hypothetical chloroplast RF47</fullName>
    </submittedName>
</protein>
<proteinExistence type="predicted"/>